<evidence type="ECO:0000313" key="5">
    <source>
        <dbReference type="EMBL" id="SDX03298.1"/>
    </source>
</evidence>
<dbReference type="EMBL" id="FNMY01000005">
    <property type="protein sequence ID" value="SDX03298.1"/>
    <property type="molecule type" value="Genomic_DNA"/>
</dbReference>
<evidence type="ECO:0000256" key="3">
    <source>
        <dbReference type="SAM" id="MobiDB-lite"/>
    </source>
</evidence>
<sequence length="400" mass="44359">MKAIIQKFMGILLFLLIVACNQQKNRGADSSSDSTSADSTAVKGDQVELSEDQIKTAEIELGALIEKQMGTEISVNGSTELKPNYFASVSPPANGYVYQINVQEGDQVNKGAVLAILEHPDYIQLQQDFLEASGQYDYLKKELERQKTLSDANVSAKKNYQQTQSDYEMARAKYFATRERLKFIGIQPGSVEAGNIQSRISLRAPIKGIVSQINVNKGELVNMQQSLFKIIDNSHLFVKLSIFEKNINQIKQGEEFTFTVPSFESSKKYKGVITGISRTMDQQSKMMEATGSINEYMELVPGLYVEAKIQGEEVAVFALPNDAIVKDKSEEFIFVSQGTQTESTGEKTIAFKKIKVVTGIKEDGFTQITNIESFKDSQGIVISGAYYLKSELNKGEGDDD</sequence>
<dbReference type="GO" id="GO:0015679">
    <property type="term" value="P:plasma membrane copper ion transport"/>
    <property type="evidence" value="ECO:0007669"/>
    <property type="project" value="TreeGrafter"/>
</dbReference>
<dbReference type="OrthoDB" id="9814657at2"/>
<feature type="region of interest" description="Disordered" evidence="3">
    <location>
        <begin position="27"/>
        <end position="46"/>
    </location>
</feature>
<gene>
    <name evidence="5" type="ORF">SAMN04487892_3043</name>
</gene>
<dbReference type="RefSeq" id="WP_090298320.1">
    <property type="nucleotide sequence ID" value="NZ_FNKI01000004.1"/>
</dbReference>
<evidence type="ECO:0000256" key="1">
    <source>
        <dbReference type="ARBA" id="ARBA00009477"/>
    </source>
</evidence>
<proteinExistence type="inferred from homology"/>
<dbReference type="InterPro" id="IPR006143">
    <property type="entry name" value="RND_pump_MFP"/>
</dbReference>
<protein>
    <submittedName>
        <fullName evidence="5">Membrane fusion protein, cobalt-zinc-cadmium efflux system</fullName>
    </submittedName>
</protein>
<feature type="domain" description="CzcB-like barrel-sandwich hybrid" evidence="4">
    <location>
        <begin position="87"/>
        <end position="232"/>
    </location>
</feature>
<dbReference type="AlphaFoldDB" id="A0A1H2YEP5"/>
<dbReference type="PROSITE" id="PS51257">
    <property type="entry name" value="PROKAR_LIPOPROTEIN"/>
    <property type="match status" value="1"/>
</dbReference>
<dbReference type="InterPro" id="IPR051909">
    <property type="entry name" value="MFP_Cation_Efflux"/>
</dbReference>
<reference evidence="6" key="1">
    <citation type="submission" date="2016-10" db="EMBL/GenBank/DDBJ databases">
        <authorList>
            <person name="Varghese N."/>
            <person name="Submissions S."/>
        </authorList>
    </citation>
    <scope>NUCLEOTIDE SEQUENCE [LARGE SCALE GENOMIC DNA]</scope>
    <source>
        <strain evidence="6">DSM 25030</strain>
    </source>
</reference>
<dbReference type="Gene3D" id="1.10.287.470">
    <property type="entry name" value="Helix hairpin bin"/>
    <property type="match status" value="1"/>
</dbReference>
<organism evidence="5 6">
    <name type="scientific">Flagellimonas zhangzhouensis</name>
    <dbReference type="NCBI Taxonomy" id="1073328"/>
    <lineage>
        <taxon>Bacteria</taxon>
        <taxon>Pseudomonadati</taxon>
        <taxon>Bacteroidota</taxon>
        <taxon>Flavobacteriia</taxon>
        <taxon>Flavobacteriales</taxon>
        <taxon>Flavobacteriaceae</taxon>
        <taxon>Flagellimonas</taxon>
    </lineage>
</organism>
<dbReference type="Gene3D" id="2.40.30.170">
    <property type="match status" value="1"/>
</dbReference>
<dbReference type="NCBIfam" id="TIGR01730">
    <property type="entry name" value="RND_mfp"/>
    <property type="match status" value="1"/>
</dbReference>
<dbReference type="Gene3D" id="2.40.50.100">
    <property type="match status" value="1"/>
</dbReference>
<dbReference type="GO" id="GO:0030313">
    <property type="term" value="C:cell envelope"/>
    <property type="evidence" value="ECO:0007669"/>
    <property type="project" value="TreeGrafter"/>
</dbReference>
<name>A0A1H2YEP5_9FLAO</name>
<dbReference type="GO" id="GO:0022857">
    <property type="term" value="F:transmembrane transporter activity"/>
    <property type="evidence" value="ECO:0007669"/>
    <property type="project" value="InterPro"/>
</dbReference>
<keyword evidence="6" id="KW-1185">Reference proteome</keyword>
<evidence type="ECO:0000313" key="6">
    <source>
        <dbReference type="Proteomes" id="UP000199592"/>
    </source>
</evidence>
<keyword evidence="2" id="KW-0813">Transport</keyword>
<dbReference type="PANTHER" id="PTHR30097:SF4">
    <property type="entry name" value="SLR6042 PROTEIN"/>
    <property type="match status" value="1"/>
</dbReference>
<evidence type="ECO:0000256" key="2">
    <source>
        <dbReference type="ARBA" id="ARBA00022448"/>
    </source>
</evidence>
<accession>A0A1H2YEP5</accession>
<comment type="similarity">
    <text evidence="1">Belongs to the membrane fusion protein (MFP) (TC 8.A.1) family.</text>
</comment>
<dbReference type="STRING" id="1073328.SAMN05216294_2978"/>
<dbReference type="InterPro" id="IPR058647">
    <property type="entry name" value="BSH_CzcB-like"/>
</dbReference>
<dbReference type="PANTHER" id="PTHR30097">
    <property type="entry name" value="CATION EFFLUX SYSTEM PROTEIN CUSB"/>
    <property type="match status" value="1"/>
</dbReference>
<dbReference type="Pfam" id="PF25973">
    <property type="entry name" value="BSH_CzcB"/>
    <property type="match status" value="1"/>
</dbReference>
<dbReference type="SUPFAM" id="SSF111369">
    <property type="entry name" value="HlyD-like secretion proteins"/>
    <property type="match status" value="1"/>
</dbReference>
<dbReference type="GO" id="GO:0060003">
    <property type="term" value="P:copper ion export"/>
    <property type="evidence" value="ECO:0007669"/>
    <property type="project" value="TreeGrafter"/>
</dbReference>
<dbReference type="Gene3D" id="2.40.420.20">
    <property type="match status" value="1"/>
</dbReference>
<dbReference type="Proteomes" id="UP000199592">
    <property type="component" value="Unassembled WGS sequence"/>
</dbReference>
<feature type="compositionally biased region" description="Low complexity" evidence="3">
    <location>
        <begin position="28"/>
        <end position="41"/>
    </location>
</feature>
<dbReference type="GO" id="GO:0016020">
    <property type="term" value="C:membrane"/>
    <property type="evidence" value="ECO:0007669"/>
    <property type="project" value="InterPro"/>
</dbReference>
<evidence type="ECO:0000259" key="4">
    <source>
        <dbReference type="Pfam" id="PF25973"/>
    </source>
</evidence>